<dbReference type="GeneTree" id="ENSGT00960000191257"/>
<dbReference type="AlphaFoldDB" id="A0A8C7A5D8"/>
<dbReference type="Proteomes" id="UP000694425">
    <property type="component" value="Unplaced"/>
</dbReference>
<sequence length="125" mass="14315">ILFLPSCPSQSQCPPYPEPPNSRDSSMPETYGPEENYASLQISSTVTPRWRPSLSSFLLHGSSKTSTHFRRVLPTSIEESTVKKEDTVQSKKQKTRTIFSRIQLYVLSDRSQRQKYLFPADARTF</sequence>
<evidence type="ECO:0000313" key="2">
    <source>
        <dbReference type="Ensembl" id="ENSNVIP00000002157.1"/>
    </source>
</evidence>
<name>A0A8C7A5D8_NEOVI</name>
<evidence type="ECO:0000313" key="3">
    <source>
        <dbReference type="Proteomes" id="UP000694425"/>
    </source>
</evidence>
<dbReference type="Ensembl" id="ENSNVIT00000002521.1">
    <property type="protein sequence ID" value="ENSNVIP00000002157.1"/>
    <property type="gene ID" value="ENSNVIG00000001771.1"/>
</dbReference>
<reference evidence="2" key="1">
    <citation type="submission" date="2025-08" db="UniProtKB">
        <authorList>
            <consortium name="Ensembl"/>
        </authorList>
    </citation>
    <scope>IDENTIFICATION</scope>
</reference>
<evidence type="ECO:0000256" key="1">
    <source>
        <dbReference type="SAM" id="MobiDB-lite"/>
    </source>
</evidence>
<feature type="region of interest" description="Disordered" evidence="1">
    <location>
        <begin position="1"/>
        <end position="34"/>
    </location>
</feature>
<accession>A0A8C7A5D8</accession>
<reference evidence="2" key="2">
    <citation type="submission" date="2025-09" db="UniProtKB">
        <authorList>
            <consortium name="Ensembl"/>
        </authorList>
    </citation>
    <scope>IDENTIFICATION</scope>
</reference>
<feature type="compositionally biased region" description="Low complexity" evidence="1">
    <location>
        <begin position="1"/>
        <end position="13"/>
    </location>
</feature>
<organism evidence="2 3">
    <name type="scientific">Neovison vison</name>
    <name type="common">American mink</name>
    <name type="synonym">Mustela vison</name>
    <dbReference type="NCBI Taxonomy" id="452646"/>
    <lineage>
        <taxon>Eukaryota</taxon>
        <taxon>Metazoa</taxon>
        <taxon>Chordata</taxon>
        <taxon>Craniata</taxon>
        <taxon>Vertebrata</taxon>
        <taxon>Euteleostomi</taxon>
        <taxon>Mammalia</taxon>
        <taxon>Eutheria</taxon>
        <taxon>Laurasiatheria</taxon>
        <taxon>Carnivora</taxon>
        <taxon>Caniformia</taxon>
        <taxon>Musteloidea</taxon>
        <taxon>Mustelidae</taxon>
        <taxon>Mustelinae</taxon>
        <taxon>Neogale</taxon>
    </lineage>
</organism>
<proteinExistence type="predicted"/>
<protein>
    <submittedName>
        <fullName evidence="2">Uncharacterized protein</fullName>
    </submittedName>
</protein>
<keyword evidence="3" id="KW-1185">Reference proteome</keyword>